<evidence type="ECO:0000256" key="1">
    <source>
        <dbReference type="ARBA" id="ARBA00004141"/>
    </source>
</evidence>
<evidence type="ECO:0000256" key="9">
    <source>
        <dbReference type="ARBA" id="ARBA00023170"/>
    </source>
</evidence>
<feature type="disulfide bond" evidence="14">
    <location>
        <begin position="723"/>
        <end position="779"/>
    </location>
</feature>
<feature type="compositionally biased region" description="Polar residues" evidence="15">
    <location>
        <begin position="862"/>
        <end position="874"/>
    </location>
</feature>
<evidence type="ECO:0000256" key="14">
    <source>
        <dbReference type="PIRSR" id="PIRSR037090-50"/>
    </source>
</evidence>
<dbReference type="OrthoDB" id="5984008at2759"/>
<reference evidence="19 21" key="2">
    <citation type="journal article" date="2014" name="BMC Genomics">
        <title>An improved genome release (version Mt4.0) for the model legume Medicago truncatula.</title>
        <authorList>
            <person name="Tang H."/>
            <person name="Krishnakumar V."/>
            <person name="Bidwell S."/>
            <person name="Rosen B."/>
            <person name="Chan A."/>
            <person name="Zhou S."/>
            <person name="Gentzbittel L."/>
            <person name="Childs K.L."/>
            <person name="Yandell M."/>
            <person name="Gundlach H."/>
            <person name="Mayer K.F."/>
            <person name="Schwartz D.C."/>
            <person name="Town C.D."/>
        </authorList>
    </citation>
    <scope>GENOME REANNOTATION</scope>
    <source>
        <strain evidence="20 21">cv. Jemalong A17</strain>
    </source>
</reference>
<keyword evidence="9 13" id="KW-0675">Receptor</keyword>
<dbReference type="KEGG" id="mtr:11441284"/>
<comment type="function">
    <text evidence="13">Glutamate-gated receptor that probably acts as non-selective cation channel.</text>
</comment>
<evidence type="ECO:0000256" key="5">
    <source>
        <dbReference type="ARBA" id="ARBA00022729"/>
    </source>
</evidence>
<dbReference type="PIRSF" id="PIRSF037090">
    <property type="entry name" value="Iontro_Glu-like_rcpt_pln"/>
    <property type="match status" value="1"/>
</dbReference>
<evidence type="ECO:0000256" key="3">
    <source>
        <dbReference type="ARBA" id="ARBA00022448"/>
    </source>
</evidence>
<evidence type="ECO:0000256" key="6">
    <source>
        <dbReference type="ARBA" id="ARBA00022989"/>
    </source>
</evidence>
<dbReference type="SMART" id="SM00079">
    <property type="entry name" value="PBPe"/>
    <property type="match status" value="1"/>
</dbReference>
<dbReference type="FunFam" id="1.10.287.70:FF:000037">
    <property type="entry name" value="Glutamate receptor"/>
    <property type="match status" value="1"/>
</dbReference>
<dbReference type="eggNOG" id="KOG1052">
    <property type="taxonomic scope" value="Eukaryota"/>
</dbReference>
<evidence type="ECO:0000256" key="11">
    <source>
        <dbReference type="ARBA" id="ARBA00023286"/>
    </source>
</evidence>
<name>G7IK75_MEDTR</name>
<feature type="region of interest" description="Disordered" evidence="15">
    <location>
        <begin position="927"/>
        <end position="947"/>
    </location>
</feature>
<evidence type="ECO:0000256" key="7">
    <source>
        <dbReference type="ARBA" id="ARBA00023065"/>
    </source>
</evidence>
<comment type="subcellular location">
    <subcellularLocation>
        <location evidence="1">Membrane</location>
        <topology evidence="1">Multi-pass membrane protein</topology>
    </subcellularLocation>
</comment>
<keyword evidence="4 16" id="KW-0812">Transmembrane</keyword>
<dbReference type="Proteomes" id="UP000002051">
    <property type="component" value="Chromosome 2"/>
</dbReference>
<dbReference type="InterPro" id="IPR019594">
    <property type="entry name" value="Glu/Gly-bd"/>
</dbReference>
<sequence length="947" mass="106156">MNFYAQTWNSVPNLLLLLPLIISLLQLQNLANSSQNTTSVGVIIDVNSERGKQQRTAMQIAAQSFNNYSNTQTITLLFCDSGRNPLQSASTAEELITKEKVKVIIGMETWQEAAIVADVGAMFQVPTISFSSPLVPSSLTQTRWPFLIQMAQNQTAQINFISGIIHAFNSQKVIAIYEENPYNSDFGMLSLLSEALQKVNSQIEYQLVLPPFTSLSDPKGFVLDELLKLLRLKSRVFIVLQASLPMVIQLFREANKIGLLEKESTWIINEEITSMLDYVDKSVLSSMEGVLGIEHNYSSSSSAYGQLQESFQAENTKTVESKLGSNVLLAYDSIKIVTKALEKMNTNSSSSKMLLEEMLSANFNGLIGDIRFKKGILSYIPMLRVIKVVDNDKKHMELDILTPKFKFARSLRENTCDGGKESLNDSVPKTWKVPTDTNPLKVGIPMHATIDNFLKVSENQPPTGFCIDLFKEIREILSDKYSGLHYKFYPLNGSYDTILFKVMDETYDAFVADVTILAKRSRNVSFTQPYTESGLSLIFPAETEDSAWLIMKPFSWEIWIATIGILIYTMIIIWFLEHHLNPEFGGPVKTQISTTMWFAFSSLFFAHKEKINSNSARVVVGVWLFLVFVLTSSYTASLSSLLTVQKLRSDRDVEWLKQNNLSVACEDGSTFIKDYLVQVHNFPRHQFVEFKDEDDIVDKFKNKKISAYIVESPYAKTFLNKYCKGYTATTAAYKFGGLGFVFQKGDPMAKDFSVAILTLTENGKLKALEDNWLTPNKECSSNSASPETESLTLDKFWVLYFICATTSTICLLLALLQKYFHNHNNCEEEAHQLSQGNVISEPNVDNNHQLTQGNVIAESNVDNNHQLPQGNVISESDDDNNKDLTGASRNGTGLYIGNLMPLNNAATYGGIVIQGVRRRNSPRLESVSISDELGNPQSSQSADIEMI</sequence>
<dbReference type="EMBL" id="CM001218">
    <property type="protein sequence ID" value="AES63957.1"/>
    <property type="molecule type" value="Genomic_DNA"/>
</dbReference>
<dbReference type="InterPro" id="IPR015683">
    <property type="entry name" value="Ionotropic_Glu_rcpt"/>
</dbReference>
<dbReference type="GO" id="GO:0005886">
    <property type="term" value="C:plasma membrane"/>
    <property type="evidence" value="ECO:0000318"/>
    <property type="project" value="GO_Central"/>
</dbReference>
<dbReference type="InterPro" id="IPR028082">
    <property type="entry name" value="Peripla_BP_I"/>
</dbReference>
<feature type="signal peptide" evidence="17">
    <location>
        <begin position="1"/>
        <end position="33"/>
    </location>
</feature>
<dbReference type="InterPro" id="IPR001828">
    <property type="entry name" value="ANF_lig-bd_rcpt"/>
</dbReference>
<feature type="domain" description="Ionotropic glutamate receptor C-terminal" evidence="18">
    <location>
        <begin position="439"/>
        <end position="775"/>
    </location>
</feature>
<keyword evidence="7 13" id="KW-0406">Ion transport</keyword>
<dbReference type="GO" id="GO:0038023">
    <property type="term" value="F:signaling receptor activity"/>
    <property type="evidence" value="ECO:0000318"/>
    <property type="project" value="GO_Central"/>
</dbReference>
<evidence type="ECO:0000256" key="8">
    <source>
        <dbReference type="ARBA" id="ARBA00023136"/>
    </source>
</evidence>
<evidence type="ECO:0000313" key="20">
    <source>
        <dbReference type="EnsemblPlants" id="AES63957"/>
    </source>
</evidence>
<dbReference type="EnsemblPlants" id="AES63957">
    <property type="protein sequence ID" value="AES63957"/>
    <property type="gene ID" value="MTR_2g015290"/>
</dbReference>
<evidence type="ECO:0000256" key="12">
    <source>
        <dbReference type="ARBA" id="ARBA00023303"/>
    </source>
</evidence>
<comment type="similarity">
    <text evidence="2 13">Belongs to the glutamate-gated ion channel (TC 1.A.10.1) family.</text>
</comment>
<organism evidence="19 21">
    <name type="scientific">Medicago truncatula</name>
    <name type="common">Barrel medic</name>
    <name type="synonym">Medicago tribuloides</name>
    <dbReference type="NCBI Taxonomy" id="3880"/>
    <lineage>
        <taxon>Eukaryota</taxon>
        <taxon>Viridiplantae</taxon>
        <taxon>Streptophyta</taxon>
        <taxon>Embryophyta</taxon>
        <taxon>Tracheophyta</taxon>
        <taxon>Spermatophyta</taxon>
        <taxon>Magnoliopsida</taxon>
        <taxon>eudicotyledons</taxon>
        <taxon>Gunneridae</taxon>
        <taxon>Pentapetalae</taxon>
        <taxon>rosids</taxon>
        <taxon>fabids</taxon>
        <taxon>Fabales</taxon>
        <taxon>Fabaceae</taxon>
        <taxon>Papilionoideae</taxon>
        <taxon>50 kb inversion clade</taxon>
        <taxon>NPAAA clade</taxon>
        <taxon>Hologalegina</taxon>
        <taxon>IRL clade</taxon>
        <taxon>Trifolieae</taxon>
        <taxon>Medicago</taxon>
    </lineage>
</organism>
<proteinExistence type="inferred from homology"/>
<evidence type="ECO:0000256" key="10">
    <source>
        <dbReference type="ARBA" id="ARBA00023180"/>
    </source>
</evidence>
<dbReference type="HOGENOM" id="CLU_007358_0_2_1"/>
<evidence type="ECO:0000313" key="21">
    <source>
        <dbReference type="Proteomes" id="UP000002051"/>
    </source>
</evidence>
<feature type="transmembrane region" description="Helical" evidence="16">
    <location>
        <begin position="556"/>
        <end position="576"/>
    </location>
</feature>
<evidence type="ECO:0000256" key="2">
    <source>
        <dbReference type="ARBA" id="ARBA00008685"/>
    </source>
</evidence>
<evidence type="ECO:0000256" key="15">
    <source>
        <dbReference type="SAM" id="MobiDB-lite"/>
    </source>
</evidence>
<dbReference type="InterPro" id="IPR017103">
    <property type="entry name" value="Iontropic_Glu_rcpt_pln"/>
</dbReference>
<dbReference type="FunFam" id="3.40.50.2300:FF:000188">
    <property type="entry name" value="Glutamate receptor"/>
    <property type="match status" value="1"/>
</dbReference>
<feature type="transmembrane region" description="Helical" evidence="16">
    <location>
        <begin position="618"/>
        <end position="642"/>
    </location>
</feature>
<accession>G7IK75</accession>
<feature type="chain" id="PRO_5014572267" description="Glutamate receptor" evidence="17">
    <location>
        <begin position="34"/>
        <end position="947"/>
    </location>
</feature>
<keyword evidence="5 17" id="KW-0732">Signal</keyword>
<evidence type="ECO:0000256" key="16">
    <source>
        <dbReference type="SAM" id="Phobius"/>
    </source>
</evidence>
<keyword evidence="3 13" id="KW-0813">Transport</keyword>
<dbReference type="AlphaFoldDB" id="G7IK75"/>
<dbReference type="Pfam" id="PF10613">
    <property type="entry name" value="Lig_chan-Glu_bd"/>
    <property type="match status" value="1"/>
</dbReference>
<keyword evidence="8 13" id="KW-0472">Membrane</keyword>
<evidence type="ECO:0000259" key="18">
    <source>
        <dbReference type="SMART" id="SM00079"/>
    </source>
</evidence>
<keyword evidence="10" id="KW-0325">Glycoprotein</keyword>
<keyword evidence="14" id="KW-1015">Disulfide bond</keyword>
<dbReference type="Pfam" id="PF00060">
    <property type="entry name" value="Lig_chan"/>
    <property type="match status" value="1"/>
</dbReference>
<reference evidence="20" key="3">
    <citation type="submission" date="2015-04" db="UniProtKB">
        <authorList>
            <consortium name="EnsemblPlants"/>
        </authorList>
    </citation>
    <scope>IDENTIFICATION</scope>
    <source>
        <strain evidence="20">cv. Jemalong A17</strain>
    </source>
</reference>
<evidence type="ECO:0000256" key="13">
    <source>
        <dbReference type="PIRNR" id="PIRNR037090"/>
    </source>
</evidence>
<keyword evidence="12 13" id="KW-0407">Ion channel</keyword>
<dbReference type="Pfam" id="PF01094">
    <property type="entry name" value="ANF_receptor"/>
    <property type="match status" value="1"/>
</dbReference>
<feature type="compositionally biased region" description="Polar residues" evidence="15">
    <location>
        <begin position="935"/>
        <end position="947"/>
    </location>
</feature>
<keyword evidence="21" id="KW-1185">Reference proteome</keyword>
<dbReference type="SUPFAM" id="SSF53822">
    <property type="entry name" value="Periplasmic binding protein-like I"/>
    <property type="match status" value="1"/>
</dbReference>
<dbReference type="STRING" id="3880.G7IK75"/>
<evidence type="ECO:0000313" key="19">
    <source>
        <dbReference type="EMBL" id="AES63957.1"/>
    </source>
</evidence>
<feature type="region of interest" description="Disordered" evidence="15">
    <location>
        <begin position="862"/>
        <end position="886"/>
    </location>
</feature>
<dbReference type="Gene3D" id="1.10.287.70">
    <property type="match status" value="1"/>
</dbReference>
<dbReference type="GO" id="GO:0015276">
    <property type="term" value="F:ligand-gated monoatomic ion channel activity"/>
    <property type="evidence" value="ECO:0000318"/>
    <property type="project" value="GO_Central"/>
</dbReference>
<feature type="transmembrane region" description="Helical" evidence="16">
    <location>
        <begin position="588"/>
        <end position="606"/>
    </location>
</feature>
<dbReference type="Gene3D" id="3.40.190.10">
    <property type="entry name" value="Periplasmic binding protein-like II"/>
    <property type="match status" value="2"/>
</dbReference>
<protein>
    <recommendedName>
        <fullName evidence="13">Glutamate receptor</fullName>
    </recommendedName>
</protein>
<evidence type="ECO:0000256" key="17">
    <source>
        <dbReference type="SAM" id="SignalP"/>
    </source>
</evidence>
<reference evidence="19 21" key="1">
    <citation type="journal article" date="2011" name="Nature">
        <title>The Medicago genome provides insight into the evolution of rhizobial symbioses.</title>
        <authorList>
            <person name="Young N.D."/>
            <person name="Debelle F."/>
            <person name="Oldroyd G.E."/>
            <person name="Geurts R."/>
            <person name="Cannon S.B."/>
            <person name="Udvardi M.K."/>
            <person name="Benedito V.A."/>
            <person name="Mayer K.F."/>
            <person name="Gouzy J."/>
            <person name="Schoof H."/>
            <person name="Van de Peer Y."/>
            <person name="Proost S."/>
            <person name="Cook D.R."/>
            <person name="Meyers B.C."/>
            <person name="Spannagl M."/>
            <person name="Cheung F."/>
            <person name="De Mita S."/>
            <person name="Krishnakumar V."/>
            <person name="Gundlach H."/>
            <person name="Zhou S."/>
            <person name="Mudge J."/>
            <person name="Bharti A.K."/>
            <person name="Murray J.D."/>
            <person name="Naoumkina M.A."/>
            <person name="Rosen B."/>
            <person name="Silverstein K.A."/>
            <person name="Tang H."/>
            <person name="Rombauts S."/>
            <person name="Zhao P.X."/>
            <person name="Zhou P."/>
            <person name="Barbe V."/>
            <person name="Bardou P."/>
            <person name="Bechner M."/>
            <person name="Bellec A."/>
            <person name="Berger A."/>
            <person name="Berges H."/>
            <person name="Bidwell S."/>
            <person name="Bisseling T."/>
            <person name="Choisne N."/>
            <person name="Couloux A."/>
            <person name="Denny R."/>
            <person name="Deshpande S."/>
            <person name="Dai X."/>
            <person name="Doyle J.J."/>
            <person name="Dudez A.M."/>
            <person name="Farmer A.D."/>
            <person name="Fouteau S."/>
            <person name="Franken C."/>
            <person name="Gibelin C."/>
            <person name="Gish J."/>
            <person name="Goldstein S."/>
            <person name="Gonzalez A.J."/>
            <person name="Green P.J."/>
            <person name="Hallab A."/>
            <person name="Hartog M."/>
            <person name="Hua A."/>
            <person name="Humphray S.J."/>
            <person name="Jeong D.H."/>
            <person name="Jing Y."/>
            <person name="Jocker A."/>
            <person name="Kenton S.M."/>
            <person name="Kim D.J."/>
            <person name="Klee K."/>
            <person name="Lai H."/>
            <person name="Lang C."/>
            <person name="Lin S."/>
            <person name="Macmil S.L."/>
            <person name="Magdelenat G."/>
            <person name="Matthews L."/>
            <person name="McCorrison J."/>
            <person name="Monaghan E.L."/>
            <person name="Mun J.H."/>
            <person name="Najar F.Z."/>
            <person name="Nicholson C."/>
            <person name="Noirot C."/>
            <person name="O'Bleness M."/>
            <person name="Paule C.R."/>
            <person name="Poulain J."/>
            <person name="Prion F."/>
            <person name="Qin B."/>
            <person name="Qu C."/>
            <person name="Retzel E.F."/>
            <person name="Riddle C."/>
            <person name="Sallet E."/>
            <person name="Samain S."/>
            <person name="Samson N."/>
            <person name="Sanders I."/>
            <person name="Saurat O."/>
            <person name="Scarpelli C."/>
            <person name="Schiex T."/>
            <person name="Segurens B."/>
            <person name="Severin A.J."/>
            <person name="Sherrier D.J."/>
            <person name="Shi R."/>
            <person name="Sims S."/>
            <person name="Singer S.R."/>
            <person name="Sinharoy S."/>
            <person name="Sterck L."/>
            <person name="Viollet A."/>
            <person name="Wang B.B."/>
            <person name="Wang K."/>
            <person name="Wang M."/>
            <person name="Wang X."/>
            <person name="Warfsmann J."/>
            <person name="Weissenbach J."/>
            <person name="White D.D."/>
            <person name="White J.D."/>
            <person name="Wiley G.B."/>
            <person name="Wincker P."/>
            <person name="Xing Y."/>
            <person name="Yang L."/>
            <person name="Yao Z."/>
            <person name="Ying F."/>
            <person name="Zhai J."/>
            <person name="Zhou L."/>
            <person name="Zuber A."/>
            <person name="Denarie J."/>
            <person name="Dixon R.A."/>
            <person name="May G.D."/>
            <person name="Schwartz D.C."/>
            <person name="Rogers J."/>
            <person name="Quetier F."/>
            <person name="Town C.D."/>
            <person name="Roe B.A."/>
        </authorList>
    </citation>
    <scope>NUCLEOTIDE SEQUENCE [LARGE SCALE GENOMIC DNA]</scope>
    <source>
        <strain evidence="19">A17</strain>
        <strain evidence="20 21">cv. Jemalong A17</strain>
    </source>
</reference>
<dbReference type="Gene3D" id="3.40.50.2300">
    <property type="match status" value="2"/>
</dbReference>
<keyword evidence="11 13" id="KW-1071">Ligand-gated ion channel</keyword>
<dbReference type="InterPro" id="IPR001320">
    <property type="entry name" value="Iontro_rcpt_C"/>
</dbReference>
<dbReference type="PaxDb" id="3880-AES63957"/>
<dbReference type="PANTHER" id="PTHR18966">
    <property type="entry name" value="IONOTROPIC GLUTAMATE RECEPTOR"/>
    <property type="match status" value="1"/>
</dbReference>
<evidence type="ECO:0000256" key="4">
    <source>
        <dbReference type="ARBA" id="ARBA00022692"/>
    </source>
</evidence>
<dbReference type="SUPFAM" id="SSF53850">
    <property type="entry name" value="Periplasmic binding protein-like II"/>
    <property type="match status" value="1"/>
</dbReference>
<gene>
    <name evidence="20" type="primary">11441284</name>
    <name evidence="19" type="ordered locus">MTR_2g015290</name>
</gene>
<keyword evidence="6 16" id="KW-1133">Transmembrane helix</keyword>
<feature type="transmembrane region" description="Helical" evidence="16">
    <location>
        <begin position="797"/>
        <end position="816"/>
    </location>
</feature>
<dbReference type="OMA" id="WEMWIAT"/>